<dbReference type="NCBIfam" id="TIGR03814">
    <property type="entry name" value="Gln_ase"/>
    <property type="match status" value="1"/>
</dbReference>
<dbReference type="SUPFAM" id="SSF56601">
    <property type="entry name" value="beta-lactamase/transpeptidase-like"/>
    <property type="match status" value="1"/>
</dbReference>
<dbReference type="PANTHER" id="PTHR12544:SF48">
    <property type="entry name" value="GLUTAMINASE 1"/>
    <property type="match status" value="1"/>
</dbReference>
<dbReference type="GO" id="GO:0006537">
    <property type="term" value="P:glutamate biosynthetic process"/>
    <property type="evidence" value="ECO:0007669"/>
    <property type="project" value="TreeGrafter"/>
</dbReference>
<dbReference type="Gene3D" id="3.40.710.10">
    <property type="entry name" value="DD-peptidase/beta-lactamase superfamily"/>
    <property type="match status" value="1"/>
</dbReference>
<reference evidence="5" key="1">
    <citation type="journal article" date="2020" name="Nature">
        <title>Giant virus diversity and host interactions through global metagenomics.</title>
        <authorList>
            <person name="Schulz F."/>
            <person name="Roux S."/>
            <person name="Paez-Espino D."/>
            <person name="Jungbluth S."/>
            <person name="Walsh D.A."/>
            <person name="Denef V.J."/>
            <person name="McMahon K.D."/>
            <person name="Konstantinidis K.T."/>
            <person name="Eloe-Fadrosh E.A."/>
            <person name="Kyrpides N.C."/>
            <person name="Woyke T."/>
        </authorList>
    </citation>
    <scope>NUCLEOTIDE SEQUENCE</scope>
    <source>
        <strain evidence="5">GVMAG-M-3300009161-36</strain>
    </source>
</reference>
<dbReference type="InterPro" id="IPR015868">
    <property type="entry name" value="Glutaminase"/>
</dbReference>
<accession>A0A6C0F213</accession>
<evidence type="ECO:0000256" key="1">
    <source>
        <dbReference type="ARBA" id="ARBA00011076"/>
    </source>
</evidence>
<name>A0A6C0F213_9ZZZZ</name>
<evidence type="ECO:0000256" key="2">
    <source>
        <dbReference type="ARBA" id="ARBA00012918"/>
    </source>
</evidence>
<dbReference type="EC" id="3.5.1.2" evidence="2"/>
<evidence type="ECO:0000256" key="3">
    <source>
        <dbReference type="ARBA" id="ARBA00022801"/>
    </source>
</evidence>
<keyword evidence="3" id="KW-0378">Hydrolase</keyword>
<evidence type="ECO:0000256" key="4">
    <source>
        <dbReference type="ARBA" id="ARBA00049534"/>
    </source>
</evidence>
<dbReference type="InterPro" id="IPR012338">
    <property type="entry name" value="Beta-lactam/transpept-like"/>
</dbReference>
<dbReference type="AlphaFoldDB" id="A0A6C0F213"/>
<comment type="similarity">
    <text evidence="1">Belongs to the glutaminase family.</text>
</comment>
<evidence type="ECO:0000313" key="5">
    <source>
        <dbReference type="EMBL" id="QHT33435.1"/>
    </source>
</evidence>
<dbReference type="EMBL" id="MN738968">
    <property type="protein sequence ID" value="QHT33435.1"/>
    <property type="molecule type" value="Genomic_DNA"/>
</dbReference>
<dbReference type="Pfam" id="PF04960">
    <property type="entry name" value="Glutaminase"/>
    <property type="match status" value="1"/>
</dbReference>
<dbReference type="GO" id="GO:0006543">
    <property type="term" value="P:L-glutamine catabolic process"/>
    <property type="evidence" value="ECO:0007669"/>
    <property type="project" value="TreeGrafter"/>
</dbReference>
<dbReference type="GO" id="GO:0004359">
    <property type="term" value="F:glutaminase activity"/>
    <property type="evidence" value="ECO:0007669"/>
    <property type="project" value="UniProtKB-EC"/>
</dbReference>
<sequence>MNFHPEDIRQIYNNIFNIKQQGKNADYLPDLKKNNSNIYAISVCNIKGEIMNFGDYETEDGIESASKVFTLALALNIHGIKKLISHIGNTKEKHEFNSMKDVIHTKNHTINSFVNAGAMATTSLLYDETRSKAQNENLIDNMIKQNMEDFAGRKLHVNRHLYLSEYKTSQHNKKLIDKLVSYERFYGDPVTILKSYTKQCSVMVTSKDIAVMAATLANGGTNPVTHKKIINEEKTNYIIEHMAEHGLYDESPSWWKETYLPAKSGVGGVIMIVIPGIMGIGIISPPLNKYGNSYKGVETGKLLANIPIY</sequence>
<organism evidence="5">
    <name type="scientific">viral metagenome</name>
    <dbReference type="NCBI Taxonomy" id="1070528"/>
    <lineage>
        <taxon>unclassified sequences</taxon>
        <taxon>metagenomes</taxon>
        <taxon>organismal metagenomes</taxon>
    </lineage>
</organism>
<proteinExistence type="inferred from homology"/>
<dbReference type="PANTHER" id="PTHR12544">
    <property type="entry name" value="GLUTAMINASE"/>
    <property type="match status" value="1"/>
</dbReference>
<comment type="catalytic activity">
    <reaction evidence="4">
        <text>L-glutamine + H2O = L-glutamate + NH4(+)</text>
        <dbReference type="Rhea" id="RHEA:15889"/>
        <dbReference type="ChEBI" id="CHEBI:15377"/>
        <dbReference type="ChEBI" id="CHEBI:28938"/>
        <dbReference type="ChEBI" id="CHEBI:29985"/>
        <dbReference type="ChEBI" id="CHEBI:58359"/>
        <dbReference type="EC" id="3.5.1.2"/>
    </reaction>
</comment>
<protein>
    <recommendedName>
        <fullName evidence="2">glutaminase</fullName>
        <ecNumber evidence="2">3.5.1.2</ecNumber>
    </recommendedName>
</protein>